<dbReference type="Proteomes" id="UP000321800">
    <property type="component" value="Unassembled WGS sequence"/>
</dbReference>
<name>A0A511FL99_9PROT</name>
<sequence length="71" mass="7727">MALPDVMLQAAGTRQQADTGIGVVTLPGMSFSVWRMLRLLQMLCYMVMPVTGGTMRLACMNGAPHRNQVVC</sequence>
<protein>
    <submittedName>
        <fullName evidence="1">Uncharacterized protein</fullName>
    </submittedName>
</protein>
<organism evidence="1 2">
    <name type="scientific">Acetobacter tropicalis</name>
    <dbReference type="NCBI Taxonomy" id="104102"/>
    <lineage>
        <taxon>Bacteria</taxon>
        <taxon>Pseudomonadati</taxon>
        <taxon>Pseudomonadota</taxon>
        <taxon>Alphaproteobacteria</taxon>
        <taxon>Acetobacterales</taxon>
        <taxon>Acetobacteraceae</taxon>
        <taxon>Acetobacter</taxon>
    </lineage>
</organism>
<dbReference type="EMBL" id="BJVR01000007">
    <property type="protein sequence ID" value="GEL50003.1"/>
    <property type="molecule type" value="Genomic_DNA"/>
</dbReference>
<comment type="caution">
    <text evidence="1">The sequence shown here is derived from an EMBL/GenBank/DDBJ whole genome shotgun (WGS) entry which is preliminary data.</text>
</comment>
<reference evidence="1 2" key="1">
    <citation type="submission" date="2019-07" db="EMBL/GenBank/DDBJ databases">
        <title>Whole genome shotgun sequence of Acetobacter tropicalis NBRC 16470.</title>
        <authorList>
            <person name="Hosoyama A."/>
            <person name="Uohara A."/>
            <person name="Ohji S."/>
            <person name="Ichikawa N."/>
        </authorList>
    </citation>
    <scope>NUCLEOTIDE SEQUENCE [LARGE SCALE GENOMIC DNA]</scope>
    <source>
        <strain evidence="1 2">NBRC 16470</strain>
    </source>
</reference>
<evidence type="ECO:0000313" key="1">
    <source>
        <dbReference type="EMBL" id="GEL50003.1"/>
    </source>
</evidence>
<proteinExistence type="predicted"/>
<gene>
    <name evidence="1" type="ORF">ATR01nite_10780</name>
</gene>
<accession>A0A511FL99</accession>
<dbReference type="AlphaFoldDB" id="A0A511FL99"/>
<evidence type="ECO:0000313" key="2">
    <source>
        <dbReference type="Proteomes" id="UP000321800"/>
    </source>
</evidence>